<feature type="region of interest" description="Disordered" evidence="1">
    <location>
        <begin position="1"/>
        <end position="64"/>
    </location>
</feature>
<dbReference type="Pfam" id="PF13881">
    <property type="entry name" value="Rad60-SLD_2"/>
    <property type="match status" value="1"/>
</dbReference>
<evidence type="ECO:0000259" key="2">
    <source>
        <dbReference type="PROSITE" id="PS50053"/>
    </source>
</evidence>
<dbReference type="Proteomes" id="UP000193689">
    <property type="component" value="Unassembled WGS sequence"/>
</dbReference>
<dbReference type="STRING" id="1141098.A0A1Y2DKE0"/>
<evidence type="ECO:0000256" key="1">
    <source>
        <dbReference type="SAM" id="MobiDB-lite"/>
    </source>
</evidence>
<reference evidence="3 4" key="1">
    <citation type="submission" date="2016-07" db="EMBL/GenBank/DDBJ databases">
        <title>Pervasive Adenine N6-methylation of Active Genes in Fungi.</title>
        <authorList>
            <consortium name="DOE Joint Genome Institute"/>
            <person name="Mondo S.J."/>
            <person name="Dannebaum R.O."/>
            <person name="Kuo R.C."/>
            <person name="Labutti K."/>
            <person name="Haridas S."/>
            <person name="Kuo A."/>
            <person name="Salamov A."/>
            <person name="Ahrendt S.R."/>
            <person name="Lipzen A."/>
            <person name="Sullivan W."/>
            <person name="Andreopoulos W.B."/>
            <person name="Clum A."/>
            <person name="Lindquist E."/>
            <person name="Daum C."/>
            <person name="Ramamoorthy G.K."/>
            <person name="Gryganskyi A."/>
            <person name="Culley D."/>
            <person name="Magnuson J.K."/>
            <person name="James T.Y."/>
            <person name="O'Malley M.A."/>
            <person name="Stajich J.E."/>
            <person name="Spatafora J.W."/>
            <person name="Visel A."/>
            <person name="Grigoriev I.V."/>
        </authorList>
    </citation>
    <scope>NUCLEOTIDE SEQUENCE [LARGE SCALE GENOMIC DNA]</scope>
    <source>
        <strain evidence="3 4">CBS 129021</strain>
    </source>
</reference>
<evidence type="ECO:0000313" key="4">
    <source>
        <dbReference type="Proteomes" id="UP000193689"/>
    </source>
</evidence>
<dbReference type="SUPFAM" id="SSF54236">
    <property type="entry name" value="Ubiquitin-like"/>
    <property type="match status" value="1"/>
</dbReference>
<dbReference type="InterPro" id="IPR000626">
    <property type="entry name" value="Ubiquitin-like_dom"/>
</dbReference>
<feature type="domain" description="Ubiquitin-like" evidence="2">
    <location>
        <begin position="137"/>
        <end position="187"/>
    </location>
</feature>
<proteinExistence type="predicted"/>
<dbReference type="EMBL" id="MCFJ01000013">
    <property type="protein sequence ID" value="ORY59692.1"/>
    <property type="molecule type" value="Genomic_DNA"/>
</dbReference>
<dbReference type="InterPro" id="IPR029071">
    <property type="entry name" value="Ubiquitin-like_domsf"/>
</dbReference>
<dbReference type="InParanoid" id="A0A1Y2DKE0"/>
<comment type="caution">
    <text evidence="3">The sequence shown here is derived from an EMBL/GenBank/DDBJ whole genome shotgun (WGS) entry which is preliminary data.</text>
</comment>
<dbReference type="Gene3D" id="3.10.20.90">
    <property type="entry name" value="Phosphatidylinositol 3-kinase Catalytic Subunit, Chain A, domain 1"/>
    <property type="match status" value="1"/>
</dbReference>
<organism evidence="3 4">
    <name type="scientific">Pseudomassariella vexata</name>
    <dbReference type="NCBI Taxonomy" id="1141098"/>
    <lineage>
        <taxon>Eukaryota</taxon>
        <taxon>Fungi</taxon>
        <taxon>Dikarya</taxon>
        <taxon>Ascomycota</taxon>
        <taxon>Pezizomycotina</taxon>
        <taxon>Sordariomycetes</taxon>
        <taxon>Xylariomycetidae</taxon>
        <taxon>Amphisphaeriales</taxon>
        <taxon>Pseudomassariaceae</taxon>
        <taxon>Pseudomassariella</taxon>
    </lineage>
</organism>
<dbReference type="AlphaFoldDB" id="A0A1Y2DKE0"/>
<gene>
    <name evidence="3" type="ORF">BCR38DRAFT_460351</name>
</gene>
<accession>A0A1Y2DKE0</accession>
<keyword evidence="4" id="KW-1185">Reference proteome</keyword>
<dbReference type="GeneID" id="63778615"/>
<sequence>MAEMSRSTGGDVGLRDAEEPQVSAAAAAASSPQQQLQTLSDAVELDELSPDRPSSKALGKAPAISATMPAQDSLTIDLADPDLEAAVDGDPVVNILLLQTSSSSRHPFRIDEKYLAKRNVNITGKTDDGKADPFSITVYTLKELILRDWRKEWDTPPREPVSIRLIYFGKMLEDRQTLTNYNFSKTSKNVVHMTVKPQEIVDEEEATKRVKDSSHHSGRGGCCIIL</sequence>
<evidence type="ECO:0000313" key="3">
    <source>
        <dbReference type="EMBL" id="ORY59692.1"/>
    </source>
</evidence>
<dbReference type="InterPro" id="IPR039540">
    <property type="entry name" value="UBL3-like_ubiquitin_dom"/>
</dbReference>
<protein>
    <submittedName>
        <fullName evidence="3">Ubiquitin-related domain-containing protein</fullName>
    </submittedName>
</protein>
<dbReference type="PANTHER" id="PTHR13169:SF0">
    <property type="entry name" value="UBIQUITIN-LIKE PROTEIN 3"/>
    <property type="match status" value="1"/>
</dbReference>
<dbReference type="RefSeq" id="XP_040712266.1">
    <property type="nucleotide sequence ID" value="XM_040862403.1"/>
</dbReference>
<dbReference type="InterPro" id="IPR040015">
    <property type="entry name" value="UBL3-like"/>
</dbReference>
<dbReference type="PANTHER" id="PTHR13169">
    <property type="entry name" value="UBIQUITIN-LIKE PROTEIN 3 HCG-1 PROTEIN"/>
    <property type="match status" value="1"/>
</dbReference>
<dbReference type="PROSITE" id="PS50053">
    <property type="entry name" value="UBIQUITIN_2"/>
    <property type="match status" value="1"/>
</dbReference>
<dbReference type="OrthoDB" id="1043111at2759"/>
<name>A0A1Y2DKE0_9PEZI</name>